<keyword evidence="2" id="KW-0328">Glycosyltransferase</keyword>
<dbReference type="SUPFAM" id="SSF53448">
    <property type="entry name" value="Nucleotide-diphospho-sugar transferases"/>
    <property type="match status" value="1"/>
</dbReference>
<evidence type="ECO:0000313" key="8">
    <source>
        <dbReference type="EMBL" id="PHN06229.1"/>
    </source>
</evidence>
<sequence length="395" mass="45483">MIPAVVVLFFLLFPFLEVLLSRMVRPKTPERTDDFRSFGIIITAYRNWEISVPLVRSLLKQDYPGNFRVYLVADNCEPATFPVEDERLTVIWPETPLNLKAKSIIHATERFQHTYDHIVIFDADNLAAPDYLRWINRYITLGYPAVQGQRTAKNLDTFYARADAAGEFYKNYTDRALPFRLGSSSVISGSGMSVEREAYLGYLNSPEIQDGQHLWKKMLQEDKILQNHLLRQDLRIAYAPEAVVYDEKVSDGAAVETQRSRWLYSYFQNMPNAIGLLRRGLTRLSFNQFWFGLVTIAPPLFIQLLLAGVLGLLGLIFYLPVFLMMLIGGIVFIGNIPLSLYLDNAPRSVQQVFWRLPAFAWRQLKALAKIKDPNKNFKHTEHRKMVTLDDVERPA</sequence>
<evidence type="ECO:0000256" key="7">
    <source>
        <dbReference type="SAM" id="Phobius"/>
    </source>
</evidence>
<dbReference type="Pfam" id="PF13641">
    <property type="entry name" value="Glyco_tranf_2_3"/>
    <property type="match status" value="1"/>
</dbReference>
<organism evidence="8 9">
    <name type="scientific">Flavilitoribacter nigricans (strain ATCC 23147 / DSM 23189 / NBRC 102662 / NCIMB 1420 / SS-2)</name>
    <name type="common">Lewinella nigricans</name>
    <dbReference type="NCBI Taxonomy" id="1122177"/>
    <lineage>
        <taxon>Bacteria</taxon>
        <taxon>Pseudomonadati</taxon>
        <taxon>Bacteroidota</taxon>
        <taxon>Saprospiria</taxon>
        <taxon>Saprospirales</taxon>
        <taxon>Lewinellaceae</taxon>
        <taxon>Flavilitoribacter</taxon>
    </lineage>
</organism>
<keyword evidence="9" id="KW-1185">Reference proteome</keyword>
<name>A0A2D0NDH4_FLAN2</name>
<keyword evidence="4 7" id="KW-0812">Transmembrane</keyword>
<evidence type="ECO:0000256" key="4">
    <source>
        <dbReference type="ARBA" id="ARBA00022692"/>
    </source>
</evidence>
<comment type="subcellular location">
    <subcellularLocation>
        <location evidence="1">Membrane</location>
        <topology evidence="1">Multi-pass membrane protein</topology>
    </subcellularLocation>
</comment>
<dbReference type="PANTHER" id="PTHR43867">
    <property type="entry name" value="CELLULOSE SYNTHASE CATALYTIC SUBUNIT A [UDP-FORMING]"/>
    <property type="match status" value="1"/>
</dbReference>
<feature type="transmembrane region" description="Helical" evidence="7">
    <location>
        <begin position="289"/>
        <end position="315"/>
    </location>
</feature>
<dbReference type="Gene3D" id="3.90.550.10">
    <property type="entry name" value="Spore Coat Polysaccharide Biosynthesis Protein SpsA, Chain A"/>
    <property type="match status" value="1"/>
</dbReference>
<dbReference type="InterPro" id="IPR029044">
    <property type="entry name" value="Nucleotide-diphossugar_trans"/>
</dbReference>
<dbReference type="EMBL" id="PDUD01000018">
    <property type="protein sequence ID" value="PHN06229.1"/>
    <property type="molecule type" value="Genomic_DNA"/>
</dbReference>
<evidence type="ECO:0008006" key="10">
    <source>
        <dbReference type="Google" id="ProtNLM"/>
    </source>
</evidence>
<evidence type="ECO:0000256" key="1">
    <source>
        <dbReference type="ARBA" id="ARBA00004141"/>
    </source>
</evidence>
<dbReference type="AlphaFoldDB" id="A0A2D0NDH4"/>
<comment type="caution">
    <text evidence="8">The sequence shown here is derived from an EMBL/GenBank/DDBJ whole genome shotgun (WGS) entry which is preliminary data.</text>
</comment>
<keyword evidence="5 7" id="KW-1133">Transmembrane helix</keyword>
<evidence type="ECO:0000256" key="3">
    <source>
        <dbReference type="ARBA" id="ARBA00022679"/>
    </source>
</evidence>
<evidence type="ECO:0000256" key="6">
    <source>
        <dbReference type="ARBA" id="ARBA00023136"/>
    </source>
</evidence>
<keyword evidence="3" id="KW-0808">Transferase</keyword>
<evidence type="ECO:0000256" key="2">
    <source>
        <dbReference type="ARBA" id="ARBA00022676"/>
    </source>
</evidence>
<evidence type="ECO:0000256" key="5">
    <source>
        <dbReference type="ARBA" id="ARBA00022989"/>
    </source>
</evidence>
<dbReference type="GO" id="GO:0016020">
    <property type="term" value="C:membrane"/>
    <property type="evidence" value="ECO:0007669"/>
    <property type="project" value="UniProtKB-SubCell"/>
</dbReference>
<dbReference type="Proteomes" id="UP000223913">
    <property type="component" value="Unassembled WGS sequence"/>
</dbReference>
<dbReference type="GO" id="GO:0016757">
    <property type="term" value="F:glycosyltransferase activity"/>
    <property type="evidence" value="ECO:0007669"/>
    <property type="project" value="UniProtKB-KW"/>
</dbReference>
<accession>A0A2D0NDH4</accession>
<keyword evidence="6 7" id="KW-0472">Membrane</keyword>
<proteinExistence type="predicted"/>
<gene>
    <name evidence="8" type="ORF">CRP01_11655</name>
</gene>
<evidence type="ECO:0000313" key="9">
    <source>
        <dbReference type="Proteomes" id="UP000223913"/>
    </source>
</evidence>
<protein>
    <recommendedName>
        <fullName evidence="10">Glycosyltransferase</fullName>
    </recommendedName>
</protein>
<dbReference type="InterPro" id="IPR050321">
    <property type="entry name" value="Glycosyltr_2/OpgH_subfam"/>
</dbReference>
<reference evidence="8 9" key="1">
    <citation type="submission" date="2017-10" db="EMBL/GenBank/DDBJ databases">
        <title>The draft genome sequence of Lewinella nigricans NBRC 102662.</title>
        <authorList>
            <person name="Wang K."/>
        </authorList>
    </citation>
    <scope>NUCLEOTIDE SEQUENCE [LARGE SCALE GENOMIC DNA]</scope>
    <source>
        <strain evidence="8 9">NBRC 102662</strain>
    </source>
</reference>
<feature type="transmembrane region" description="Helical" evidence="7">
    <location>
        <begin position="322"/>
        <end position="342"/>
    </location>
</feature>
<dbReference type="PANTHER" id="PTHR43867:SF2">
    <property type="entry name" value="CELLULOSE SYNTHASE CATALYTIC SUBUNIT A [UDP-FORMING]"/>
    <property type="match status" value="1"/>
</dbReference>